<dbReference type="SFLD" id="SFLDG00358">
    <property type="entry name" value="Main_(cytGST)"/>
    <property type="match status" value="1"/>
</dbReference>
<keyword evidence="5" id="KW-1185">Reference proteome</keyword>
<comment type="caution">
    <text evidence="4">The sequence shown here is derived from an EMBL/GenBank/DDBJ whole genome shotgun (WGS) entry which is preliminary data.</text>
</comment>
<reference evidence="4" key="1">
    <citation type="submission" date="2022-03" db="EMBL/GenBank/DDBJ databases">
        <authorList>
            <person name="Martin C."/>
        </authorList>
    </citation>
    <scope>NUCLEOTIDE SEQUENCE</scope>
</reference>
<name>A0A8J1UCS8_OWEFU</name>
<dbReference type="InterPro" id="IPR010987">
    <property type="entry name" value="Glutathione-S-Trfase_C-like"/>
</dbReference>
<dbReference type="EMBL" id="CAIIXF020000001">
    <property type="protein sequence ID" value="CAH1773607.1"/>
    <property type="molecule type" value="Genomic_DNA"/>
</dbReference>
<dbReference type="GO" id="GO:0005737">
    <property type="term" value="C:cytoplasm"/>
    <property type="evidence" value="ECO:0007669"/>
    <property type="project" value="UniProtKB-SubCell"/>
</dbReference>
<dbReference type="InterPro" id="IPR036282">
    <property type="entry name" value="Glutathione-S-Trfase_C_sf"/>
</dbReference>
<dbReference type="SUPFAM" id="SSF52833">
    <property type="entry name" value="Thioredoxin-like"/>
    <property type="match status" value="1"/>
</dbReference>
<dbReference type="InterPro" id="IPR036249">
    <property type="entry name" value="Thioredoxin-like_sf"/>
</dbReference>
<sequence>MSIILHGDYISQPCRSLGIFLKVNNIDFQLNDLQIYKGSAVYASIHTEEYARMNPFKRVPTLEIDGMFIVESVAALQYLGDRKDVADHWYPKDLKDRALVNTYLAWHPADMRKHAHGYVQALFGGGSIDESTAKSNYEAMLDNLETIWLKANPFLAGSKLTIADLHCVCELSQLEAYGKGYLTEQRPKLAVWMEKVKANLQPHFNEVHTSFMAEAGERYQEYKSAKL</sequence>
<dbReference type="Gene3D" id="3.40.30.10">
    <property type="entry name" value="Glutaredoxin"/>
    <property type="match status" value="1"/>
</dbReference>
<dbReference type="InterPro" id="IPR051369">
    <property type="entry name" value="GST_Theta"/>
</dbReference>
<dbReference type="GO" id="GO:0004364">
    <property type="term" value="F:glutathione transferase activity"/>
    <property type="evidence" value="ECO:0007669"/>
    <property type="project" value="TreeGrafter"/>
</dbReference>
<evidence type="ECO:0000256" key="3">
    <source>
        <dbReference type="RuleBase" id="RU003494"/>
    </source>
</evidence>
<protein>
    <submittedName>
        <fullName evidence="4">Uncharacterized protein</fullName>
    </submittedName>
</protein>
<evidence type="ECO:0000313" key="5">
    <source>
        <dbReference type="Proteomes" id="UP000749559"/>
    </source>
</evidence>
<dbReference type="Proteomes" id="UP000749559">
    <property type="component" value="Unassembled WGS sequence"/>
</dbReference>
<comment type="similarity">
    <text evidence="3">Belongs to the GST superfamily.</text>
</comment>
<proteinExistence type="inferred from homology"/>
<evidence type="ECO:0000313" key="4">
    <source>
        <dbReference type="EMBL" id="CAH1773607.1"/>
    </source>
</evidence>
<keyword evidence="2" id="KW-0963">Cytoplasm</keyword>
<dbReference type="PANTHER" id="PTHR43917">
    <property type="match status" value="1"/>
</dbReference>
<evidence type="ECO:0000256" key="1">
    <source>
        <dbReference type="ARBA" id="ARBA00004496"/>
    </source>
</evidence>
<comment type="subcellular location">
    <subcellularLocation>
        <location evidence="1">Cytoplasm</location>
    </subcellularLocation>
</comment>
<dbReference type="InterPro" id="IPR040079">
    <property type="entry name" value="Glutathione_S-Trfase"/>
</dbReference>
<dbReference type="OrthoDB" id="6094707at2759"/>
<evidence type="ECO:0000256" key="2">
    <source>
        <dbReference type="ARBA" id="ARBA00022490"/>
    </source>
</evidence>
<gene>
    <name evidence="4" type="ORF">OFUS_LOCUS1183</name>
</gene>
<dbReference type="Gene3D" id="1.20.1050.10">
    <property type="match status" value="1"/>
</dbReference>
<dbReference type="SFLD" id="SFLDS00019">
    <property type="entry name" value="Glutathione_Transferase_(cytos"/>
    <property type="match status" value="1"/>
</dbReference>
<dbReference type="SUPFAM" id="SSF47616">
    <property type="entry name" value="GST C-terminal domain-like"/>
    <property type="match status" value="1"/>
</dbReference>
<dbReference type="GO" id="GO:0006749">
    <property type="term" value="P:glutathione metabolic process"/>
    <property type="evidence" value="ECO:0007669"/>
    <property type="project" value="TreeGrafter"/>
</dbReference>
<dbReference type="InterPro" id="IPR004046">
    <property type="entry name" value="GST_C"/>
</dbReference>
<dbReference type="InterPro" id="IPR004045">
    <property type="entry name" value="Glutathione_S-Trfase_N"/>
</dbReference>
<dbReference type="PROSITE" id="PS50404">
    <property type="entry name" value="GST_NTER"/>
    <property type="match status" value="1"/>
</dbReference>
<dbReference type="PROSITE" id="PS50405">
    <property type="entry name" value="GST_CTER"/>
    <property type="match status" value="1"/>
</dbReference>
<dbReference type="AlphaFoldDB" id="A0A8J1UCS8"/>
<dbReference type="PANTHER" id="PTHR43917:SF8">
    <property type="entry name" value="GH16740P-RELATED"/>
    <property type="match status" value="1"/>
</dbReference>
<dbReference type="Pfam" id="PF02798">
    <property type="entry name" value="GST_N"/>
    <property type="match status" value="1"/>
</dbReference>
<organism evidence="4 5">
    <name type="scientific">Owenia fusiformis</name>
    <name type="common">Polychaete worm</name>
    <dbReference type="NCBI Taxonomy" id="6347"/>
    <lineage>
        <taxon>Eukaryota</taxon>
        <taxon>Metazoa</taxon>
        <taxon>Spiralia</taxon>
        <taxon>Lophotrochozoa</taxon>
        <taxon>Annelida</taxon>
        <taxon>Polychaeta</taxon>
        <taxon>Sedentaria</taxon>
        <taxon>Canalipalpata</taxon>
        <taxon>Sabellida</taxon>
        <taxon>Oweniida</taxon>
        <taxon>Oweniidae</taxon>
        <taxon>Owenia</taxon>
    </lineage>
</organism>
<accession>A0A8J1UCS8</accession>
<dbReference type="Pfam" id="PF00043">
    <property type="entry name" value="GST_C"/>
    <property type="match status" value="1"/>
</dbReference>